<protein>
    <submittedName>
        <fullName evidence="2">Uncharacterized protein</fullName>
    </submittedName>
</protein>
<accession>A0A8X8YW91</accession>
<organism evidence="2">
    <name type="scientific">Salvia splendens</name>
    <name type="common">Scarlet sage</name>
    <dbReference type="NCBI Taxonomy" id="180675"/>
    <lineage>
        <taxon>Eukaryota</taxon>
        <taxon>Viridiplantae</taxon>
        <taxon>Streptophyta</taxon>
        <taxon>Embryophyta</taxon>
        <taxon>Tracheophyta</taxon>
        <taxon>Spermatophyta</taxon>
        <taxon>Magnoliopsida</taxon>
        <taxon>eudicotyledons</taxon>
        <taxon>Gunneridae</taxon>
        <taxon>Pentapetalae</taxon>
        <taxon>asterids</taxon>
        <taxon>lamiids</taxon>
        <taxon>Lamiales</taxon>
        <taxon>Lamiaceae</taxon>
        <taxon>Nepetoideae</taxon>
        <taxon>Mentheae</taxon>
        <taxon>Salviinae</taxon>
        <taxon>Salvia</taxon>
        <taxon>Salvia subgen. Calosphace</taxon>
        <taxon>core Calosphace</taxon>
    </lineage>
</organism>
<dbReference type="Proteomes" id="UP000298416">
    <property type="component" value="Unassembled WGS sequence"/>
</dbReference>
<proteinExistence type="predicted"/>
<sequence>MWKVLGKTIDRSTGIMSRPMLLVCLLLILIITSQFEWRQQLVSDMDTNPAESQKQHQISKREEGVKEKGLVTYFCAVCLTIKGNGALCNCKGLFDPLPVLTVKIILSQEKSIQKLNEVVKSLREQLQQCRSSNETTWNATFSSLSESMTELERQHSLED</sequence>
<dbReference type="PANTHER" id="PTHR34564">
    <property type="entry name" value="PEPTIDYL-PROLYL CIS-TRANS ISOMERASE G"/>
    <property type="match status" value="1"/>
</dbReference>
<evidence type="ECO:0000313" key="2">
    <source>
        <dbReference type="EMBL" id="KAG6383293.1"/>
    </source>
</evidence>
<dbReference type="AlphaFoldDB" id="A0A8X8YW91"/>
<reference evidence="2" key="1">
    <citation type="submission" date="2018-01" db="EMBL/GenBank/DDBJ databases">
        <authorList>
            <person name="Mao J.F."/>
        </authorList>
    </citation>
    <scope>NUCLEOTIDE SEQUENCE</scope>
    <source>
        <strain evidence="2">Huo1</strain>
        <tissue evidence="2">Leaf</tissue>
    </source>
</reference>
<reference evidence="2" key="2">
    <citation type="submission" date="2020-08" db="EMBL/GenBank/DDBJ databases">
        <title>Plant Genome Project.</title>
        <authorList>
            <person name="Zhang R.-G."/>
        </authorList>
    </citation>
    <scope>NUCLEOTIDE SEQUENCE</scope>
    <source>
        <strain evidence="2">Huo1</strain>
        <tissue evidence="2">Leaf</tissue>
    </source>
</reference>
<evidence type="ECO:0000256" key="1">
    <source>
        <dbReference type="SAM" id="Coils"/>
    </source>
</evidence>
<dbReference type="PANTHER" id="PTHR34564:SF3">
    <property type="entry name" value="PEPTIDYL-PROLYL CIS-TRANS ISOMERASE G"/>
    <property type="match status" value="1"/>
</dbReference>
<evidence type="ECO:0000313" key="3">
    <source>
        <dbReference type="Proteomes" id="UP000298416"/>
    </source>
</evidence>
<keyword evidence="1" id="KW-0175">Coiled coil</keyword>
<feature type="coiled-coil region" evidence="1">
    <location>
        <begin position="105"/>
        <end position="132"/>
    </location>
</feature>
<keyword evidence="3" id="KW-1185">Reference proteome</keyword>
<comment type="caution">
    <text evidence="2">The sequence shown here is derived from an EMBL/GenBank/DDBJ whole genome shotgun (WGS) entry which is preliminary data.</text>
</comment>
<gene>
    <name evidence="2" type="ORF">SASPL_156965</name>
</gene>
<dbReference type="EMBL" id="PNBA02000646">
    <property type="protein sequence ID" value="KAG6383293.1"/>
    <property type="molecule type" value="Genomic_DNA"/>
</dbReference>
<name>A0A8X8YW91_SALSN</name>